<evidence type="ECO:0000256" key="3">
    <source>
        <dbReference type="PIRSR" id="PIRSR000451-1"/>
    </source>
</evidence>
<dbReference type="GO" id="GO:0030639">
    <property type="term" value="P:polyketide biosynthetic process"/>
    <property type="evidence" value="ECO:0007669"/>
    <property type="project" value="TreeGrafter"/>
</dbReference>
<evidence type="ECO:0000256" key="2">
    <source>
        <dbReference type="ARBA" id="ARBA00022679"/>
    </source>
</evidence>
<dbReference type="PANTHER" id="PTHR11877:SF46">
    <property type="entry name" value="TYPE III POLYKETIDE SYNTHASE A"/>
    <property type="match status" value="1"/>
</dbReference>
<dbReference type="EMBL" id="CP043732">
    <property type="protein sequence ID" value="QMU98491.1"/>
    <property type="molecule type" value="Genomic_DNA"/>
</dbReference>
<dbReference type="InterPro" id="IPR001099">
    <property type="entry name" value="Chalcone/stilbene_synt_N"/>
</dbReference>
<dbReference type="AlphaFoldDB" id="A0A7D7WHW3"/>
<protein>
    <submittedName>
        <fullName evidence="6">Type III polyketide synthase</fullName>
    </submittedName>
</protein>
<reference evidence="6 7" key="1">
    <citation type="journal article" date="2020" name="Front. Microbiol.">
        <title>Design of Bacterial Strain-Specific qPCR Assays Using NGS Data and Publicly Available Resources and Its Application to Track Biocontrol Strains.</title>
        <authorList>
            <person name="Hernandez I."/>
            <person name="Sant C."/>
            <person name="Martinez R."/>
            <person name="Fernandez C."/>
        </authorList>
    </citation>
    <scope>NUCLEOTIDE SEQUENCE [LARGE SCALE GENOMIC DNA]</scope>
    <source>
        <strain evidence="6 7">B24</strain>
    </source>
</reference>
<dbReference type="InterPro" id="IPR016039">
    <property type="entry name" value="Thiolase-like"/>
</dbReference>
<dbReference type="CDD" id="cd00831">
    <property type="entry name" value="CHS_like"/>
    <property type="match status" value="1"/>
</dbReference>
<dbReference type="GO" id="GO:0016747">
    <property type="term" value="F:acyltransferase activity, transferring groups other than amino-acyl groups"/>
    <property type="evidence" value="ECO:0007669"/>
    <property type="project" value="InterPro"/>
</dbReference>
<feature type="domain" description="Chalcone/stilbene synthase N-terminal" evidence="4">
    <location>
        <begin position="79"/>
        <end position="221"/>
    </location>
</feature>
<evidence type="ECO:0000256" key="1">
    <source>
        <dbReference type="ARBA" id="ARBA00005531"/>
    </source>
</evidence>
<dbReference type="Gene3D" id="3.40.47.10">
    <property type="match status" value="2"/>
</dbReference>
<feature type="active site" description="Acyl-thioester intermediate" evidence="3">
    <location>
        <position position="159"/>
    </location>
</feature>
<dbReference type="InterPro" id="IPR012328">
    <property type="entry name" value="Chalcone/stilbene_synt_C"/>
</dbReference>
<evidence type="ECO:0000259" key="5">
    <source>
        <dbReference type="Pfam" id="PF02797"/>
    </source>
</evidence>
<name>A0A7D7WHW3_9MICO</name>
<gene>
    <name evidence="6" type="ORF">FVO59_15840</name>
</gene>
<dbReference type="Pfam" id="PF02797">
    <property type="entry name" value="Chal_sti_synt_C"/>
    <property type="match status" value="1"/>
</dbReference>
<dbReference type="Pfam" id="PF00195">
    <property type="entry name" value="Chal_sti_synt_N"/>
    <property type="match status" value="1"/>
</dbReference>
<proteinExistence type="inferred from homology"/>
<feature type="domain" description="Chalcone/stilbene synthase C-terminal" evidence="5">
    <location>
        <begin position="238"/>
        <end position="378"/>
    </location>
</feature>
<keyword evidence="2" id="KW-0808">Transferase</keyword>
<organism evidence="6 7">
    <name type="scientific">Microbacterium esteraromaticum</name>
    <dbReference type="NCBI Taxonomy" id="57043"/>
    <lineage>
        <taxon>Bacteria</taxon>
        <taxon>Bacillati</taxon>
        <taxon>Actinomycetota</taxon>
        <taxon>Actinomycetes</taxon>
        <taxon>Micrococcales</taxon>
        <taxon>Microbacteriaceae</taxon>
        <taxon>Microbacterium</taxon>
    </lineage>
</organism>
<dbReference type="PANTHER" id="PTHR11877">
    <property type="entry name" value="HYDROXYMETHYLGLUTARYL-COA SYNTHASE"/>
    <property type="match status" value="1"/>
</dbReference>
<dbReference type="SUPFAM" id="SSF53901">
    <property type="entry name" value="Thiolase-like"/>
    <property type="match status" value="1"/>
</dbReference>
<dbReference type="PIRSF" id="PIRSF000451">
    <property type="entry name" value="PKS_III"/>
    <property type="match status" value="1"/>
</dbReference>
<dbReference type="InterPro" id="IPR011141">
    <property type="entry name" value="Polyketide_synthase_type-III"/>
</dbReference>
<evidence type="ECO:0000313" key="6">
    <source>
        <dbReference type="EMBL" id="QMU98491.1"/>
    </source>
</evidence>
<dbReference type="RefSeq" id="WP_182253511.1">
    <property type="nucleotide sequence ID" value="NZ_CP043732.1"/>
</dbReference>
<dbReference type="Proteomes" id="UP000515708">
    <property type="component" value="Chromosome"/>
</dbReference>
<comment type="similarity">
    <text evidence="1">Belongs to the thiolase-like superfamily. Chalcone/stilbene synthases family.</text>
</comment>
<sequence length="387" mass="41078">MNRAVQLRSIHTLVPGVVVEQHAVREIFAAQPGVTRLAQRLIATSFDGAGVETRHTVLDELDPSAEVDSPRFLDRRSGTLLEPGTAARNDIYAREADRLFIEAARGALDGDPDLSASDITHVVTVSCTGFHAPGPDYAIVRALGLSAAVQRYHLGFMGCYAALPALRAAAQFCRADPEAVVLVASVELCTLHLRSSNDADAIIASSLFADGAAAALVTARPLPTEVPALTLDGFHTGLIPEGERDMAWTVGDTGFEMVLSTRVPQLIGGHIDEALRALWSEDAGVAPGLADHPIGEVVRHWAIHPGGRSILDRVQERLGLDDAQLRPAREVLRTCGNMSSATVLFVLQRILEHEGALPGERVAAMAFGPGLTAESALLTVAGRADAR</sequence>
<evidence type="ECO:0000313" key="7">
    <source>
        <dbReference type="Proteomes" id="UP000515708"/>
    </source>
</evidence>
<evidence type="ECO:0000259" key="4">
    <source>
        <dbReference type="Pfam" id="PF00195"/>
    </source>
</evidence>
<accession>A0A7D7WHW3</accession>